<evidence type="ECO:0000313" key="1">
    <source>
        <dbReference type="EMBL" id="GJD53834.1"/>
    </source>
</evidence>
<keyword evidence="2" id="KW-1185">Reference proteome</keyword>
<dbReference type="EMBL" id="BPQH01000039">
    <property type="protein sequence ID" value="GJD53834.1"/>
    <property type="molecule type" value="Genomic_DNA"/>
</dbReference>
<sequence length="81" mass="7920">MDLISGAVGFKVGGLGGAAAAYGAKVGQQLLEGGLNTARAAHSFEGGAPRVLAPAPEVPPAVLPWAFVGAGSRPFGALPRP</sequence>
<reference evidence="1" key="1">
    <citation type="journal article" date="2021" name="Front. Microbiol.">
        <title>Comprehensive Comparative Genomics and Phenotyping of Methylobacterium Species.</title>
        <authorList>
            <person name="Alessa O."/>
            <person name="Ogura Y."/>
            <person name="Fujitani Y."/>
            <person name="Takami H."/>
            <person name="Hayashi T."/>
            <person name="Sahin N."/>
            <person name="Tani A."/>
        </authorList>
    </citation>
    <scope>NUCLEOTIDE SEQUENCE</scope>
    <source>
        <strain evidence="1">KCTC 52305</strain>
    </source>
</reference>
<dbReference type="Proteomes" id="UP001055167">
    <property type="component" value="Unassembled WGS sequence"/>
</dbReference>
<protein>
    <submittedName>
        <fullName evidence="1">Uncharacterized protein</fullName>
    </submittedName>
</protein>
<organism evidence="1 2">
    <name type="scientific">Methylobacterium crusticola</name>
    <dbReference type="NCBI Taxonomy" id="1697972"/>
    <lineage>
        <taxon>Bacteria</taxon>
        <taxon>Pseudomonadati</taxon>
        <taxon>Pseudomonadota</taxon>
        <taxon>Alphaproteobacteria</taxon>
        <taxon>Hyphomicrobiales</taxon>
        <taxon>Methylobacteriaceae</taxon>
        <taxon>Methylobacterium</taxon>
    </lineage>
</organism>
<dbReference type="RefSeq" id="WP_128562595.1">
    <property type="nucleotide sequence ID" value="NZ_BPQH01000039.1"/>
</dbReference>
<gene>
    <name evidence="1" type="ORF">OPKNFCMD_6613</name>
</gene>
<comment type="caution">
    <text evidence="1">The sequence shown here is derived from an EMBL/GenBank/DDBJ whole genome shotgun (WGS) entry which is preliminary data.</text>
</comment>
<reference evidence="1" key="2">
    <citation type="submission" date="2021-08" db="EMBL/GenBank/DDBJ databases">
        <authorList>
            <person name="Tani A."/>
            <person name="Ola A."/>
            <person name="Ogura Y."/>
            <person name="Katsura K."/>
            <person name="Hayashi T."/>
        </authorList>
    </citation>
    <scope>NUCLEOTIDE SEQUENCE</scope>
    <source>
        <strain evidence="1">KCTC 52305</strain>
    </source>
</reference>
<accession>A0ABQ4R9C8</accession>
<evidence type="ECO:0000313" key="2">
    <source>
        <dbReference type="Proteomes" id="UP001055167"/>
    </source>
</evidence>
<proteinExistence type="predicted"/>
<name>A0ABQ4R9C8_9HYPH</name>